<dbReference type="AlphaFoldDB" id="A0A554LIR5"/>
<evidence type="ECO:0008006" key="4">
    <source>
        <dbReference type="Google" id="ProtNLM"/>
    </source>
</evidence>
<accession>A0A554LIR5</accession>
<dbReference type="EMBL" id="VMGK01000014">
    <property type="protein sequence ID" value="TSC92752.1"/>
    <property type="molecule type" value="Genomic_DNA"/>
</dbReference>
<evidence type="ECO:0000313" key="2">
    <source>
        <dbReference type="EMBL" id="TSC92752.1"/>
    </source>
</evidence>
<sequence length="178" mass="19713">MKKGFTPFRNIQTIMAKFFKVGRVDSRLNLSQKSNKFLTGFTLLEILLVVAIISILSVVIVVSVNPARQFKNSRNSQRKADVHKILNGVYNYYVDNNAFPSTITTTSTEICKTGSSVCAGLVVLDDLTATQTYLIEIPIDPLGGINENGVGYKIYKNANNRIFISATRAEDETIEISI</sequence>
<evidence type="ECO:0000256" key="1">
    <source>
        <dbReference type="SAM" id="Phobius"/>
    </source>
</evidence>
<gene>
    <name evidence="2" type="ORF">CEN89_454</name>
</gene>
<protein>
    <recommendedName>
        <fullName evidence="4">General secretion pathway protein GspG</fullName>
    </recommendedName>
</protein>
<organism evidence="2 3">
    <name type="scientific">Candidatus Berkelbacteria bacterium Licking1014_7</name>
    <dbReference type="NCBI Taxonomy" id="2017147"/>
    <lineage>
        <taxon>Bacteria</taxon>
        <taxon>Candidatus Berkelbacteria</taxon>
    </lineage>
</organism>
<dbReference type="Gene3D" id="3.30.700.10">
    <property type="entry name" value="Glycoprotein, Type 4 Pilin"/>
    <property type="match status" value="1"/>
</dbReference>
<dbReference type="PROSITE" id="PS00409">
    <property type="entry name" value="PROKAR_NTER_METHYL"/>
    <property type="match status" value="1"/>
</dbReference>
<dbReference type="SUPFAM" id="SSF54523">
    <property type="entry name" value="Pili subunits"/>
    <property type="match status" value="1"/>
</dbReference>
<feature type="transmembrane region" description="Helical" evidence="1">
    <location>
        <begin position="37"/>
        <end position="64"/>
    </location>
</feature>
<evidence type="ECO:0000313" key="3">
    <source>
        <dbReference type="Proteomes" id="UP000315689"/>
    </source>
</evidence>
<keyword evidence="1" id="KW-0812">Transmembrane</keyword>
<dbReference type="InterPro" id="IPR045584">
    <property type="entry name" value="Pilin-like"/>
</dbReference>
<keyword evidence="1" id="KW-0472">Membrane</keyword>
<proteinExistence type="predicted"/>
<dbReference type="Proteomes" id="UP000315689">
    <property type="component" value="Unassembled WGS sequence"/>
</dbReference>
<comment type="caution">
    <text evidence="2">The sequence shown here is derived from an EMBL/GenBank/DDBJ whole genome shotgun (WGS) entry which is preliminary data.</text>
</comment>
<keyword evidence="1" id="KW-1133">Transmembrane helix</keyword>
<dbReference type="NCBIfam" id="TIGR02532">
    <property type="entry name" value="IV_pilin_GFxxxE"/>
    <property type="match status" value="1"/>
</dbReference>
<name>A0A554LIR5_9BACT</name>
<dbReference type="InterPro" id="IPR012902">
    <property type="entry name" value="N_methyl_site"/>
</dbReference>
<reference evidence="2 3" key="1">
    <citation type="submission" date="2017-07" db="EMBL/GenBank/DDBJ databases">
        <title>Mechanisms for carbon and nitrogen cycling indicate functional differentiation within the Candidate Phyla Radiation.</title>
        <authorList>
            <person name="Danczak R.E."/>
            <person name="Johnston M.D."/>
            <person name="Kenah C."/>
            <person name="Slattery M."/>
            <person name="Wrighton K.C."/>
            <person name="Wilkins M.J."/>
        </authorList>
    </citation>
    <scope>NUCLEOTIDE SEQUENCE [LARGE SCALE GENOMIC DNA]</scope>
    <source>
        <strain evidence="2">Licking1014_7</strain>
    </source>
</reference>